<feature type="compositionally biased region" description="Polar residues" evidence="9">
    <location>
        <begin position="1"/>
        <end position="20"/>
    </location>
</feature>
<evidence type="ECO:0000256" key="1">
    <source>
        <dbReference type="ARBA" id="ARBA00004370"/>
    </source>
</evidence>
<name>A0A1A8BGV1_NOTKA</name>
<evidence type="ECO:0000256" key="5">
    <source>
        <dbReference type="ARBA" id="ARBA00022553"/>
    </source>
</evidence>
<evidence type="ECO:0000313" key="10">
    <source>
        <dbReference type="EMBL" id="SBP66118.1"/>
    </source>
</evidence>
<sequence>MDENNTYFTPSRSSAAQQNEAVAKQPPSPHQNAFVEPQSERQSPSKSKTSTSTSPCRTLKTPSAGSRSEGDSGPSKPWAQNLSSALAFRTRITAFKSKVSSRNQEEPEALVDLILESQSQRLENQRANFSLLPDPGPAAICGACSSDQTSVPGLDFYYMLIQFQSDRMEDQRCSLPHLDDVIGLAPEGQEDFFSLIQRVQSRRMDEQRASMVLDTKGEGEPAVSAHQVHITIADEDESAR</sequence>
<dbReference type="GO" id="GO:0016020">
    <property type="term" value="C:membrane"/>
    <property type="evidence" value="ECO:0007669"/>
    <property type="project" value="UniProtKB-SubCell"/>
</dbReference>
<dbReference type="PROSITE" id="PS50877">
    <property type="entry name" value="GOLOCO"/>
    <property type="match status" value="3"/>
</dbReference>
<dbReference type="PANTHER" id="PTHR45954">
    <property type="entry name" value="LD33695P"/>
    <property type="match status" value="1"/>
</dbReference>
<feature type="compositionally biased region" description="Low complexity" evidence="9">
    <location>
        <begin position="44"/>
        <end position="55"/>
    </location>
</feature>
<dbReference type="AlphaFoldDB" id="A0A1A8BGV1"/>
<evidence type="ECO:0000256" key="2">
    <source>
        <dbReference type="ARBA" id="ARBA00004496"/>
    </source>
</evidence>
<keyword evidence="3" id="KW-1003">Cell membrane</keyword>
<evidence type="ECO:0000256" key="7">
    <source>
        <dbReference type="ARBA" id="ARBA00022803"/>
    </source>
</evidence>
<dbReference type="EMBL" id="HAEA01015933">
    <property type="protein sequence ID" value="SBQ44414.1"/>
    <property type="molecule type" value="Transcribed_RNA"/>
</dbReference>
<dbReference type="Pfam" id="PF02188">
    <property type="entry name" value="GoLoco"/>
    <property type="match status" value="2"/>
</dbReference>
<keyword evidence="5" id="KW-0597">Phosphoprotein</keyword>
<evidence type="ECO:0000256" key="9">
    <source>
        <dbReference type="SAM" id="MobiDB-lite"/>
    </source>
</evidence>
<accession>A0A1A8BGV1</accession>
<protein>
    <submittedName>
        <fullName evidence="10">G-protein signaling modulator 1a</fullName>
    </submittedName>
</protein>
<dbReference type="SMART" id="SM00390">
    <property type="entry name" value="GoLoco"/>
    <property type="match status" value="3"/>
</dbReference>
<comment type="subcellular location">
    <subcellularLocation>
        <location evidence="2">Cytoplasm</location>
    </subcellularLocation>
    <subcellularLocation>
        <location evidence="1">Membrane</location>
    </subcellularLocation>
</comment>
<dbReference type="GO" id="GO:0005938">
    <property type="term" value="C:cell cortex"/>
    <property type="evidence" value="ECO:0007669"/>
    <property type="project" value="TreeGrafter"/>
</dbReference>
<dbReference type="PANTHER" id="PTHR45954:SF1">
    <property type="entry name" value="LD33695P"/>
    <property type="match status" value="1"/>
</dbReference>
<proteinExistence type="predicted"/>
<evidence type="ECO:0000256" key="4">
    <source>
        <dbReference type="ARBA" id="ARBA00022490"/>
    </source>
</evidence>
<dbReference type="GO" id="GO:0000132">
    <property type="term" value="P:establishment of mitotic spindle orientation"/>
    <property type="evidence" value="ECO:0007669"/>
    <property type="project" value="TreeGrafter"/>
</dbReference>
<dbReference type="GO" id="GO:0001965">
    <property type="term" value="F:G-protein alpha-subunit binding"/>
    <property type="evidence" value="ECO:0007669"/>
    <property type="project" value="TreeGrafter"/>
</dbReference>
<keyword evidence="6" id="KW-0677">Repeat</keyword>
<dbReference type="Gene3D" id="1.25.40.10">
    <property type="entry name" value="Tetratricopeptide repeat domain"/>
    <property type="match status" value="1"/>
</dbReference>
<dbReference type="InterPro" id="IPR003109">
    <property type="entry name" value="GoLoco_motif"/>
</dbReference>
<dbReference type="InterPro" id="IPR052386">
    <property type="entry name" value="GPSM"/>
</dbReference>
<evidence type="ECO:0000256" key="3">
    <source>
        <dbReference type="ARBA" id="ARBA00022475"/>
    </source>
</evidence>
<dbReference type="GO" id="GO:0005092">
    <property type="term" value="F:GDP-dissociation inhibitor activity"/>
    <property type="evidence" value="ECO:0007669"/>
    <property type="project" value="TreeGrafter"/>
</dbReference>
<keyword evidence="4" id="KW-0963">Cytoplasm</keyword>
<organism evidence="10">
    <name type="scientific">Nothobranchius kadleci</name>
    <name type="common">African annual killifish</name>
    <dbReference type="NCBI Taxonomy" id="1051664"/>
    <lineage>
        <taxon>Eukaryota</taxon>
        <taxon>Metazoa</taxon>
        <taxon>Chordata</taxon>
        <taxon>Craniata</taxon>
        <taxon>Vertebrata</taxon>
        <taxon>Euteleostomi</taxon>
        <taxon>Actinopterygii</taxon>
        <taxon>Neopterygii</taxon>
        <taxon>Teleostei</taxon>
        <taxon>Neoteleostei</taxon>
        <taxon>Acanthomorphata</taxon>
        <taxon>Ovalentaria</taxon>
        <taxon>Atherinomorphae</taxon>
        <taxon>Cyprinodontiformes</taxon>
        <taxon>Nothobranchiidae</taxon>
        <taxon>Nothobranchius</taxon>
    </lineage>
</organism>
<feature type="region of interest" description="Disordered" evidence="9">
    <location>
        <begin position="1"/>
        <end position="79"/>
    </location>
</feature>
<reference evidence="10" key="2">
    <citation type="submission" date="2016-06" db="EMBL/GenBank/DDBJ databases">
        <title>The genome of a short-lived fish provides insights into sex chromosome evolution and the genetic control of aging.</title>
        <authorList>
            <person name="Reichwald K."/>
            <person name="Felder M."/>
            <person name="Petzold A."/>
            <person name="Koch P."/>
            <person name="Groth M."/>
            <person name="Platzer M."/>
        </authorList>
    </citation>
    <scope>NUCLEOTIDE SEQUENCE</scope>
    <source>
        <tissue evidence="10">Brain</tissue>
    </source>
</reference>
<evidence type="ECO:0000256" key="8">
    <source>
        <dbReference type="ARBA" id="ARBA00023136"/>
    </source>
</evidence>
<reference evidence="10" key="1">
    <citation type="submission" date="2016-05" db="EMBL/GenBank/DDBJ databases">
        <authorList>
            <person name="Lavstsen T."/>
            <person name="Jespersen J.S."/>
        </authorList>
    </citation>
    <scope>NUCLEOTIDE SEQUENCE</scope>
    <source>
        <tissue evidence="10">Brain</tissue>
    </source>
</reference>
<keyword evidence="7" id="KW-0802">TPR repeat</keyword>
<dbReference type="InterPro" id="IPR011990">
    <property type="entry name" value="TPR-like_helical_dom_sf"/>
</dbReference>
<dbReference type="EMBL" id="HADZ01002177">
    <property type="protein sequence ID" value="SBP66118.1"/>
    <property type="molecule type" value="Transcribed_RNA"/>
</dbReference>
<evidence type="ECO:0000256" key="6">
    <source>
        <dbReference type="ARBA" id="ARBA00022737"/>
    </source>
</evidence>
<gene>
    <name evidence="10" type="primary">GPSM1A</name>
</gene>
<keyword evidence="8" id="KW-0472">Membrane</keyword>